<sequence length="272" mass="30916">MPADQVAVLEGPLEGTRECVVCSETYGIEQFPTSAACTHEPEVCGECYDQSINAQLDDKAWDNVGCPTEGCDVVLQHADIHEIATQATQTRYDEACLQSVLAADPDFRHCQRPDCNSGQIHENGTDGPIFRCQACGFRLCVIHNVPWHEDETCEHYDLRVKGRENEEQLQAKASLKVIDETTKKCPGEGCSWPIEKNGGCNHMTCEFPCYRFCWLCLAPYQPIRDEGNHRHYKHCELYVPWRTSPPEPRITIFGQYLQRHKSTRVQTPVNER</sequence>
<dbReference type="GeneID" id="54550173"/>
<evidence type="ECO:0000256" key="6">
    <source>
        <dbReference type="ARBA" id="ARBA00022771"/>
    </source>
</evidence>
<dbReference type="PROSITE" id="PS51873">
    <property type="entry name" value="TRIAD"/>
    <property type="match status" value="1"/>
</dbReference>
<reference evidence="10" key="1">
    <citation type="journal article" date="2020" name="Stud. Mycol.">
        <title>101 Dothideomycetes genomes: a test case for predicting lifestyles and emergence of pathogens.</title>
        <authorList>
            <person name="Haridas S."/>
            <person name="Albert R."/>
            <person name="Binder M."/>
            <person name="Bloem J."/>
            <person name="Labutti K."/>
            <person name="Salamov A."/>
            <person name="Andreopoulos B."/>
            <person name="Baker S."/>
            <person name="Barry K."/>
            <person name="Bills G."/>
            <person name="Bluhm B."/>
            <person name="Cannon C."/>
            <person name="Castanera R."/>
            <person name="Culley D."/>
            <person name="Daum C."/>
            <person name="Ezra D."/>
            <person name="Gonzalez J."/>
            <person name="Henrissat B."/>
            <person name="Kuo A."/>
            <person name="Liang C."/>
            <person name="Lipzen A."/>
            <person name="Lutzoni F."/>
            <person name="Magnuson J."/>
            <person name="Mondo S."/>
            <person name="Nolan M."/>
            <person name="Ohm R."/>
            <person name="Pangilinan J."/>
            <person name="Park H.-J."/>
            <person name="Ramirez L."/>
            <person name="Alfaro M."/>
            <person name="Sun H."/>
            <person name="Tritt A."/>
            <person name="Yoshinaga Y."/>
            <person name="Zwiers L.-H."/>
            <person name="Turgeon B."/>
            <person name="Goodwin S."/>
            <person name="Spatafora J."/>
            <person name="Crous P."/>
            <person name="Grigoriev I."/>
        </authorList>
    </citation>
    <scope>NUCLEOTIDE SEQUENCE</scope>
    <source>
        <strain evidence="10">CBS 379.55</strain>
    </source>
</reference>
<evidence type="ECO:0000313" key="11">
    <source>
        <dbReference type="Proteomes" id="UP000800097"/>
    </source>
</evidence>
<dbReference type="Gene3D" id="1.20.120.1750">
    <property type="match status" value="1"/>
</dbReference>
<keyword evidence="3" id="KW-0808">Transferase</keyword>
<organism evidence="10 11">
    <name type="scientific">Westerdykella ornata</name>
    <dbReference type="NCBI Taxonomy" id="318751"/>
    <lineage>
        <taxon>Eukaryota</taxon>
        <taxon>Fungi</taxon>
        <taxon>Dikarya</taxon>
        <taxon>Ascomycota</taxon>
        <taxon>Pezizomycotina</taxon>
        <taxon>Dothideomycetes</taxon>
        <taxon>Pleosporomycetidae</taxon>
        <taxon>Pleosporales</taxon>
        <taxon>Sporormiaceae</taxon>
        <taxon>Westerdykella</taxon>
    </lineage>
</organism>
<keyword evidence="7" id="KW-0833">Ubl conjugation pathway</keyword>
<evidence type="ECO:0000256" key="3">
    <source>
        <dbReference type="ARBA" id="ARBA00022679"/>
    </source>
</evidence>
<evidence type="ECO:0000256" key="4">
    <source>
        <dbReference type="ARBA" id="ARBA00022723"/>
    </source>
</evidence>
<dbReference type="AlphaFoldDB" id="A0A6A6JHQ2"/>
<evidence type="ECO:0000313" key="10">
    <source>
        <dbReference type="EMBL" id="KAF2275942.1"/>
    </source>
</evidence>
<dbReference type="InterPro" id="IPR031127">
    <property type="entry name" value="E3_UB_ligase_RBR"/>
</dbReference>
<feature type="domain" description="RING-type" evidence="9">
    <location>
        <begin position="15"/>
        <end position="239"/>
    </location>
</feature>
<dbReference type="GO" id="GO:0061630">
    <property type="term" value="F:ubiquitin protein ligase activity"/>
    <property type="evidence" value="ECO:0007669"/>
    <property type="project" value="UniProtKB-EC"/>
</dbReference>
<dbReference type="EMBL" id="ML986495">
    <property type="protein sequence ID" value="KAF2275942.1"/>
    <property type="molecule type" value="Genomic_DNA"/>
</dbReference>
<dbReference type="GO" id="GO:0008270">
    <property type="term" value="F:zinc ion binding"/>
    <property type="evidence" value="ECO:0007669"/>
    <property type="project" value="UniProtKB-KW"/>
</dbReference>
<evidence type="ECO:0000256" key="7">
    <source>
        <dbReference type="ARBA" id="ARBA00022786"/>
    </source>
</evidence>
<keyword evidence="6" id="KW-0863">Zinc-finger</keyword>
<keyword evidence="11" id="KW-1185">Reference proteome</keyword>
<evidence type="ECO:0000259" key="9">
    <source>
        <dbReference type="PROSITE" id="PS51873"/>
    </source>
</evidence>
<dbReference type="Pfam" id="PF22191">
    <property type="entry name" value="IBR_1"/>
    <property type="match status" value="1"/>
</dbReference>
<keyword evidence="8" id="KW-0862">Zinc</keyword>
<evidence type="ECO:0000256" key="5">
    <source>
        <dbReference type="ARBA" id="ARBA00022737"/>
    </source>
</evidence>
<gene>
    <name evidence="10" type="ORF">EI97DRAFT_419629</name>
</gene>
<dbReference type="InterPro" id="IPR002867">
    <property type="entry name" value="IBR_dom"/>
</dbReference>
<evidence type="ECO:0000256" key="2">
    <source>
        <dbReference type="ARBA" id="ARBA00012251"/>
    </source>
</evidence>
<dbReference type="OrthoDB" id="1431934at2759"/>
<name>A0A6A6JHQ2_WESOR</name>
<dbReference type="GO" id="GO:0016567">
    <property type="term" value="P:protein ubiquitination"/>
    <property type="evidence" value="ECO:0007669"/>
    <property type="project" value="InterPro"/>
</dbReference>
<proteinExistence type="predicted"/>
<protein>
    <recommendedName>
        <fullName evidence="2">RBR-type E3 ubiquitin transferase</fullName>
        <ecNumber evidence="2">2.3.2.31</ecNumber>
    </recommendedName>
</protein>
<comment type="catalytic activity">
    <reaction evidence="1">
        <text>[E2 ubiquitin-conjugating enzyme]-S-ubiquitinyl-L-cysteine + [acceptor protein]-L-lysine = [E2 ubiquitin-conjugating enzyme]-L-cysteine + [acceptor protein]-N(6)-ubiquitinyl-L-lysine.</text>
        <dbReference type="EC" id="2.3.2.31"/>
    </reaction>
</comment>
<dbReference type="Pfam" id="PF01485">
    <property type="entry name" value="IBR"/>
    <property type="match status" value="1"/>
</dbReference>
<dbReference type="RefSeq" id="XP_033653481.1">
    <property type="nucleotide sequence ID" value="XM_033796998.1"/>
</dbReference>
<evidence type="ECO:0000256" key="8">
    <source>
        <dbReference type="ARBA" id="ARBA00022833"/>
    </source>
</evidence>
<evidence type="ECO:0000256" key="1">
    <source>
        <dbReference type="ARBA" id="ARBA00001798"/>
    </source>
</evidence>
<dbReference type="InterPro" id="IPR044066">
    <property type="entry name" value="TRIAD_supradom"/>
</dbReference>
<dbReference type="PANTHER" id="PTHR11685">
    <property type="entry name" value="RBR FAMILY RING FINGER AND IBR DOMAIN-CONTAINING"/>
    <property type="match status" value="1"/>
</dbReference>
<dbReference type="InterPro" id="IPR013083">
    <property type="entry name" value="Znf_RING/FYVE/PHD"/>
</dbReference>
<dbReference type="EC" id="2.3.2.31" evidence="2"/>
<dbReference type="Gene3D" id="3.30.40.10">
    <property type="entry name" value="Zinc/RING finger domain, C3HC4 (zinc finger)"/>
    <property type="match status" value="1"/>
</dbReference>
<keyword evidence="4" id="KW-0479">Metal-binding</keyword>
<dbReference type="Proteomes" id="UP000800097">
    <property type="component" value="Unassembled WGS sequence"/>
</dbReference>
<keyword evidence="5" id="KW-0677">Repeat</keyword>
<accession>A0A6A6JHQ2</accession>
<dbReference type="SUPFAM" id="SSF57850">
    <property type="entry name" value="RING/U-box"/>
    <property type="match status" value="3"/>
</dbReference>
<dbReference type="SMART" id="SM00647">
    <property type="entry name" value="IBR"/>
    <property type="match status" value="2"/>
</dbReference>
<dbReference type="CDD" id="cd20335">
    <property type="entry name" value="BRcat_RBR"/>
    <property type="match status" value="1"/>
</dbReference>